<name>A0A418VPI7_9PROT</name>
<evidence type="ECO:0000313" key="1">
    <source>
        <dbReference type="EMBL" id="RJF78109.1"/>
    </source>
</evidence>
<dbReference type="RefSeq" id="WP_119833251.1">
    <property type="nucleotide sequence ID" value="NZ_QYUL01000004.1"/>
</dbReference>
<evidence type="ECO:0000313" key="2">
    <source>
        <dbReference type="Proteomes" id="UP000283458"/>
    </source>
</evidence>
<accession>A0A418VPI7</accession>
<organism evidence="1 2">
    <name type="scientific">Azospirillum cavernae</name>
    <dbReference type="NCBI Taxonomy" id="2320860"/>
    <lineage>
        <taxon>Bacteria</taxon>
        <taxon>Pseudomonadati</taxon>
        <taxon>Pseudomonadota</taxon>
        <taxon>Alphaproteobacteria</taxon>
        <taxon>Rhodospirillales</taxon>
        <taxon>Azospirillaceae</taxon>
        <taxon>Azospirillum</taxon>
    </lineage>
</organism>
<reference evidence="1 2" key="1">
    <citation type="submission" date="2018-09" db="EMBL/GenBank/DDBJ databases">
        <authorList>
            <person name="Zhu H."/>
        </authorList>
    </citation>
    <scope>NUCLEOTIDE SEQUENCE [LARGE SCALE GENOMIC DNA]</scope>
    <source>
        <strain evidence="1 2">K2W22B-5</strain>
    </source>
</reference>
<dbReference type="AlphaFoldDB" id="A0A418VPI7"/>
<keyword evidence="2" id="KW-1185">Reference proteome</keyword>
<proteinExistence type="predicted"/>
<comment type="caution">
    <text evidence="1">The sequence shown here is derived from an EMBL/GenBank/DDBJ whole genome shotgun (WGS) entry which is preliminary data.</text>
</comment>
<gene>
    <name evidence="1" type="ORF">D3877_23555</name>
</gene>
<dbReference type="EMBL" id="QYUL01000004">
    <property type="protein sequence ID" value="RJF78109.1"/>
    <property type="molecule type" value="Genomic_DNA"/>
</dbReference>
<dbReference type="OrthoDB" id="8455029at2"/>
<sequence length="67" mass="7677">MRSNTDRANDALNAVHTYARSVHQLDEPVEDNLTDLLTDLRHLAVREGIDFDHAVFMSELHFEGEDI</sequence>
<dbReference type="Proteomes" id="UP000283458">
    <property type="component" value="Unassembled WGS sequence"/>
</dbReference>
<protein>
    <submittedName>
        <fullName evidence="1">Uncharacterized protein</fullName>
    </submittedName>
</protein>